<dbReference type="SMART" id="SM00267">
    <property type="entry name" value="GGDEF"/>
    <property type="match status" value="1"/>
</dbReference>
<dbReference type="PANTHER" id="PTHR45138">
    <property type="entry name" value="REGULATORY COMPONENTS OF SENSORY TRANSDUCTION SYSTEM"/>
    <property type="match status" value="1"/>
</dbReference>
<feature type="coiled-coil region" evidence="3">
    <location>
        <begin position="398"/>
        <end position="432"/>
    </location>
</feature>
<accession>A0A6C2D5S3</accession>
<dbReference type="Proteomes" id="UP000389128">
    <property type="component" value="Unassembled WGS sequence"/>
</dbReference>
<keyword evidence="3" id="KW-0175">Coiled coil</keyword>
<dbReference type="PROSITE" id="PS50887">
    <property type="entry name" value="GGDEF"/>
    <property type="match status" value="1"/>
</dbReference>
<dbReference type="Pfam" id="PF00990">
    <property type="entry name" value="GGDEF"/>
    <property type="match status" value="1"/>
</dbReference>
<reference evidence="6 7" key="1">
    <citation type="submission" date="2019-01" db="EMBL/GenBank/DDBJ databases">
        <title>Zoogloea oleivorans genome sequencing and assembly.</title>
        <authorList>
            <person name="Tancsics A."/>
            <person name="Farkas M."/>
            <person name="Kriszt B."/>
            <person name="Maroti G."/>
            <person name="Horvath B."/>
        </authorList>
    </citation>
    <scope>NUCLEOTIDE SEQUENCE [LARGE SCALE GENOMIC DNA]</scope>
    <source>
        <strain evidence="6 7">Buc</strain>
    </source>
</reference>
<comment type="catalytic activity">
    <reaction evidence="2">
        <text>2 GTP = 3',3'-c-di-GMP + 2 diphosphate</text>
        <dbReference type="Rhea" id="RHEA:24898"/>
        <dbReference type="ChEBI" id="CHEBI:33019"/>
        <dbReference type="ChEBI" id="CHEBI:37565"/>
        <dbReference type="ChEBI" id="CHEBI:58805"/>
        <dbReference type="EC" id="2.7.7.65"/>
    </reaction>
</comment>
<dbReference type="PANTHER" id="PTHR45138:SF9">
    <property type="entry name" value="DIGUANYLATE CYCLASE DGCM-RELATED"/>
    <property type="match status" value="1"/>
</dbReference>
<name>A0A6C2D5S3_9RHOO</name>
<feature type="region of interest" description="Disordered" evidence="4">
    <location>
        <begin position="1"/>
        <end position="20"/>
    </location>
</feature>
<dbReference type="FunFam" id="3.30.70.270:FF:000001">
    <property type="entry name" value="Diguanylate cyclase domain protein"/>
    <property type="match status" value="1"/>
</dbReference>
<comment type="caution">
    <text evidence="6">The sequence shown here is derived from an EMBL/GenBank/DDBJ whole genome shotgun (WGS) entry which is preliminary data.</text>
</comment>
<dbReference type="InterPro" id="IPR043128">
    <property type="entry name" value="Rev_trsase/Diguanyl_cyclase"/>
</dbReference>
<dbReference type="GO" id="GO:0052621">
    <property type="term" value="F:diguanylate cyclase activity"/>
    <property type="evidence" value="ECO:0007669"/>
    <property type="project" value="UniProtKB-EC"/>
</dbReference>
<dbReference type="EC" id="2.7.7.65" evidence="1"/>
<evidence type="ECO:0000256" key="3">
    <source>
        <dbReference type="SAM" id="Coils"/>
    </source>
</evidence>
<evidence type="ECO:0000256" key="4">
    <source>
        <dbReference type="SAM" id="MobiDB-lite"/>
    </source>
</evidence>
<dbReference type="InterPro" id="IPR050469">
    <property type="entry name" value="Diguanylate_Cyclase"/>
</dbReference>
<sequence>MIQRPTPPRRPKMTDTSQPSDVARETLRQLAMRRIAPTPDNYRALYHEIAGSLAEEVFPERAFKQIAAALPRHNRESLRLAREFESAISQAEWPALRAVMADAFSRTEETNLNWGNLLRDLVSEWDRRQAGLTQARKREMLDRVLTASGGNPEKLFERMQGLLRAWSRNSDEDLPGNEAADSAEAVQTFAPTPSDTTSPLCTELLAGLLDGIAAQAKLTEPDLANEAGELAGMIRQGPALAPELVRQRLDKLRARLEWSAEDQHAVRDALQRVLQLILENISELVVDDRWLHGQIALMGEMFDHPLDVRILGELENRLRDVIQRQGAIKIELNDAQTRLKDMLARFVDRLGDFTESTGEYHDKIEQCAERISSAQDITQLTDVIAEVMRETRTVQETTRRSRSELEELRTRVHDANSEITRLQVELEQTSELIRHDPLTGVLNRKGLDEALTRETALARRRGTALCVGLLDVDNFKQINDNHGHQTGDEALQHLVDVVRENVRPQDSVARYGGEEFVVLLPDTLLDSAVATMVRLQRALTKRFFLTRQQKLLITFSAGVAEMHDGEAPEEALDRADKAMYIAKRSGKNRVIAAT</sequence>
<dbReference type="OrthoDB" id="9813903at2"/>
<dbReference type="CDD" id="cd01949">
    <property type="entry name" value="GGDEF"/>
    <property type="match status" value="1"/>
</dbReference>
<protein>
    <recommendedName>
        <fullName evidence="1">diguanylate cyclase</fullName>
        <ecNumber evidence="1">2.7.7.65</ecNumber>
    </recommendedName>
</protein>
<evidence type="ECO:0000313" key="6">
    <source>
        <dbReference type="EMBL" id="TYC61321.1"/>
    </source>
</evidence>
<evidence type="ECO:0000259" key="5">
    <source>
        <dbReference type="PROSITE" id="PS50887"/>
    </source>
</evidence>
<dbReference type="InterPro" id="IPR000160">
    <property type="entry name" value="GGDEF_dom"/>
</dbReference>
<dbReference type="EMBL" id="SDKK01000003">
    <property type="protein sequence ID" value="TYC61321.1"/>
    <property type="molecule type" value="Genomic_DNA"/>
</dbReference>
<dbReference type="NCBIfam" id="TIGR00254">
    <property type="entry name" value="GGDEF"/>
    <property type="match status" value="1"/>
</dbReference>
<dbReference type="Gene3D" id="3.30.70.270">
    <property type="match status" value="1"/>
</dbReference>
<organism evidence="6 7">
    <name type="scientific">Zoogloea oleivorans</name>
    <dbReference type="NCBI Taxonomy" id="1552750"/>
    <lineage>
        <taxon>Bacteria</taxon>
        <taxon>Pseudomonadati</taxon>
        <taxon>Pseudomonadota</taxon>
        <taxon>Betaproteobacteria</taxon>
        <taxon>Rhodocyclales</taxon>
        <taxon>Zoogloeaceae</taxon>
        <taxon>Zoogloea</taxon>
    </lineage>
</organism>
<dbReference type="SUPFAM" id="SSF55073">
    <property type="entry name" value="Nucleotide cyclase"/>
    <property type="match status" value="1"/>
</dbReference>
<keyword evidence="7" id="KW-1185">Reference proteome</keyword>
<feature type="domain" description="GGDEF" evidence="5">
    <location>
        <begin position="463"/>
        <end position="594"/>
    </location>
</feature>
<evidence type="ECO:0000313" key="7">
    <source>
        <dbReference type="Proteomes" id="UP000389128"/>
    </source>
</evidence>
<evidence type="ECO:0000256" key="1">
    <source>
        <dbReference type="ARBA" id="ARBA00012528"/>
    </source>
</evidence>
<proteinExistence type="predicted"/>
<gene>
    <name evidence="6" type="ORF">ETQ85_04505</name>
</gene>
<dbReference type="AlphaFoldDB" id="A0A6C2D5S3"/>
<evidence type="ECO:0000256" key="2">
    <source>
        <dbReference type="ARBA" id="ARBA00034247"/>
    </source>
</evidence>
<dbReference type="InterPro" id="IPR029787">
    <property type="entry name" value="Nucleotide_cyclase"/>
</dbReference>